<evidence type="ECO:0000259" key="4">
    <source>
        <dbReference type="Pfam" id="PF25502"/>
    </source>
</evidence>
<protein>
    <submittedName>
        <fullName evidence="5">Uncharacterized protein</fullName>
    </submittedName>
</protein>
<name>A0A5N5F9J6_9ROSA</name>
<keyword evidence="6" id="KW-1185">Reference proteome</keyword>
<dbReference type="Pfam" id="PF06418">
    <property type="entry name" value="CTP_synth_N"/>
    <property type="match status" value="1"/>
</dbReference>
<dbReference type="Pfam" id="PF02670">
    <property type="entry name" value="DXP_reductoisom"/>
    <property type="match status" value="1"/>
</dbReference>
<feature type="domain" description="CTP synthase N-terminal" evidence="3">
    <location>
        <begin position="46"/>
        <end position="78"/>
    </location>
</feature>
<dbReference type="InterPro" id="IPR017456">
    <property type="entry name" value="CTP_synthase_N"/>
</dbReference>
<dbReference type="GO" id="GO:0070402">
    <property type="term" value="F:NADPH binding"/>
    <property type="evidence" value="ECO:0007669"/>
    <property type="project" value="InterPro"/>
</dbReference>
<dbReference type="Gene3D" id="3.40.50.720">
    <property type="entry name" value="NAD(P)-binding Rossmann-like Domain"/>
    <property type="match status" value="2"/>
</dbReference>
<evidence type="ECO:0000313" key="6">
    <source>
        <dbReference type="Proteomes" id="UP000327157"/>
    </source>
</evidence>
<dbReference type="GO" id="GO:0003878">
    <property type="term" value="F:ATP citrate synthase activity"/>
    <property type="evidence" value="ECO:0007669"/>
    <property type="project" value="TreeGrafter"/>
</dbReference>
<reference evidence="5 6" key="1">
    <citation type="submission" date="2019-09" db="EMBL/GenBank/DDBJ databases">
        <authorList>
            <person name="Ou C."/>
        </authorList>
    </citation>
    <scope>NUCLEOTIDE SEQUENCE [LARGE SCALE GENOMIC DNA]</scope>
    <source>
        <strain evidence="5">S2</strain>
        <tissue evidence="5">Leaf</tissue>
    </source>
</reference>
<dbReference type="AlphaFoldDB" id="A0A5N5F9J6"/>
<dbReference type="PANTHER" id="PTHR23118:SF42">
    <property type="entry name" value="ATP-CITRATE SYNTHASE"/>
    <property type="match status" value="1"/>
</dbReference>
<feature type="domain" description="DUF7915" evidence="4">
    <location>
        <begin position="425"/>
        <end position="454"/>
    </location>
</feature>
<evidence type="ECO:0000313" key="5">
    <source>
        <dbReference type="EMBL" id="KAB2599617.1"/>
    </source>
</evidence>
<evidence type="ECO:0000259" key="2">
    <source>
        <dbReference type="Pfam" id="PF02670"/>
    </source>
</evidence>
<dbReference type="InterPro" id="IPR013512">
    <property type="entry name" value="DXP_reductoisomerase_N"/>
</dbReference>
<dbReference type="GO" id="GO:0005829">
    <property type="term" value="C:cytosol"/>
    <property type="evidence" value="ECO:0007669"/>
    <property type="project" value="TreeGrafter"/>
</dbReference>
<dbReference type="EMBL" id="SMOL01000753">
    <property type="protein sequence ID" value="KAB2599617.1"/>
    <property type="molecule type" value="Genomic_DNA"/>
</dbReference>
<dbReference type="PANTHER" id="PTHR23118">
    <property type="entry name" value="ATP-CITRATE SYNTHASE"/>
    <property type="match status" value="1"/>
</dbReference>
<dbReference type="SUPFAM" id="SSF52540">
    <property type="entry name" value="P-loop containing nucleoside triphosphate hydrolases"/>
    <property type="match status" value="1"/>
</dbReference>
<dbReference type="GO" id="GO:0006633">
    <property type="term" value="P:fatty acid biosynthetic process"/>
    <property type="evidence" value="ECO:0007669"/>
    <property type="project" value="TreeGrafter"/>
</dbReference>
<dbReference type="InterPro" id="IPR002020">
    <property type="entry name" value="Citrate_synthase"/>
</dbReference>
<dbReference type="SUPFAM" id="SSF51735">
    <property type="entry name" value="NAD(P)-binding Rossmann-fold domains"/>
    <property type="match status" value="2"/>
</dbReference>
<feature type="region of interest" description="Disordered" evidence="1">
    <location>
        <begin position="255"/>
        <end position="281"/>
    </location>
</feature>
<gene>
    <name evidence="5" type="ORF">D8674_009888</name>
</gene>
<dbReference type="Gene3D" id="3.40.50.300">
    <property type="entry name" value="P-loop containing nucleotide triphosphate hydrolases"/>
    <property type="match status" value="1"/>
</dbReference>
<reference evidence="5 6" key="3">
    <citation type="submission" date="2019-11" db="EMBL/GenBank/DDBJ databases">
        <title>A de novo genome assembly of a pear dwarfing rootstock.</title>
        <authorList>
            <person name="Wang F."/>
            <person name="Wang J."/>
            <person name="Li S."/>
            <person name="Zhang Y."/>
            <person name="Fang M."/>
            <person name="Ma L."/>
            <person name="Zhao Y."/>
            <person name="Jiang S."/>
        </authorList>
    </citation>
    <scope>NUCLEOTIDE SEQUENCE [LARGE SCALE GENOMIC DNA]</scope>
    <source>
        <strain evidence="5">S2</strain>
        <tissue evidence="5">Leaf</tissue>
    </source>
</reference>
<dbReference type="InterPro" id="IPR057237">
    <property type="entry name" value="DUF7915"/>
</dbReference>
<feature type="domain" description="1-deoxy-D-xylulose 5-phosphate reductoisomerase N-terminal" evidence="2">
    <location>
        <begin position="335"/>
        <end position="414"/>
    </location>
</feature>
<dbReference type="Proteomes" id="UP000327157">
    <property type="component" value="Chromosome 13"/>
</dbReference>
<reference evidence="6" key="2">
    <citation type="submission" date="2019-10" db="EMBL/GenBank/DDBJ databases">
        <title>A de novo genome assembly of a pear dwarfing rootstock.</title>
        <authorList>
            <person name="Wang F."/>
            <person name="Wang J."/>
            <person name="Li S."/>
            <person name="Zhang Y."/>
            <person name="Fang M."/>
            <person name="Ma L."/>
            <person name="Zhao Y."/>
            <person name="Jiang S."/>
        </authorList>
    </citation>
    <scope>NUCLEOTIDE SEQUENCE [LARGE SCALE GENOMIC DNA]</scope>
</reference>
<accession>A0A5N5F9J6</accession>
<dbReference type="GO" id="GO:0006221">
    <property type="term" value="P:pyrimidine nucleotide biosynthetic process"/>
    <property type="evidence" value="ECO:0007669"/>
    <property type="project" value="InterPro"/>
</dbReference>
<dbReference type="OrthoDB" id="1744747at2759"/>
<evidence type="ECO:0000259" key="3">
    <source>
        <dbReference type="Pfam" id="PF06418"/>
    </source>
</evidence>
<dbReference type="InterPro" id="IPR027417">
    <property type="entry name" value="P-loop_NTPase"/>
</dbReference>
<evidence type="ECO:0000256" key="1">
    <source>
        <dbReference type="SAM" id="MobiDB-lite"/>
    </source>
</evidence>
<dbReference type="GO" id="GO:0003883">
    <property type="term" value="F:CTP synthase activity"/>
    <property type="evidence" value="ECO:0007669"/>
    <property type="project" value="InterPro"/>
</dbReference>
<sequence length="454" mass="49491">MCVYLVSRNAHVPILGFSCATLQALCVQSGVTHQDIAGHEGIIRTQDMQVDLDLGNYGRFLDVTLNRDNNITTGKIYQGGRHHHLLESLTPVLRDSRSYFSVKRKSPYALKVSCHFLILFLDFVFCGCKLPFVYIEASCAAHPTADVLINFASYRSATASSMATLKQPNIRVVAIIAEGVPELDTKQLIAYALANNKVVIGLATVGGIQARAFKIGDTVGTIDNIIHCKLYRSGYVSFVSKSRCEVKEKGGLNQSSIYPTNNSTFKEDGENQNPNLSTPPMNQAKAMKATIKSSTEKKQPIESTTPNNEVLPKLRSTLSARNIMLGPNYDEEINKTVEKVVKLSKQLSHLKSLVTSNRLSRHPDAVTVVTGIVGSAGLTTEISHVTFFSYPTVVAIEAGKDIALANKETLIAGGPIVLPLAPKHNGSLVQKSFNSWAVTTVVEYFHLLPYAAIL</sequence>
<comment type="caution">
    <text evidence="5">The sequence shown here is derived from an EMBL/GenBank/DDBJ whole genome shotgun (WGS) entry which is preliminary data.</text>
</comment>
<dbReference type="Pfam" id="PF25502">
    <property type="entry name" value="DUF7915"/>
    <property type="match status" value="1"/>
</dbReference>
<organism evidence="5 6">
    <name type="scientific">Pyrus ussuriensis x Pyrus communis</name>
    <dbReference type="NCBI Taxonomy" id="2448454"/>
    <lineage>
        <taxon>Eukaryota</taxon>
        <taxon>Viridiplantae</taxon>
        <taxon>Streptophyta</taxon>
        <taxon>Embryophyta</taxon>
        <taxon>Tracheophyta</taxon>
        <taxon>Spermatophyta</taxon>
        <taxon>Magnoliopsida</taxon>
        <taxon>eudicotyledons</taxon>
        <taxon>Gunneridae</taxon>
        <taxon>Pentapetalae</taxon>
        <taxon>rosids</taxon>
        <taxon>fabids</taxon>
        <taxon>Rosales</taxon>
        <taxon>Rosaceae</taxon>
        <taxon>Amygdaloideae</taxon>
        <taxon>Maleae</taxon>
        <taxon>Pyrus</taxon>
    </lineage>
</organism>
<dbReference type="InterPro" id="IPR036291">
    <property type="entry name" value="NAD(P)-bd_dom_sf"/>
</dbReference>
<feature type="compositionally biased region" description="Polar residues" evidence="1">
    <location>
        <begin position="271"/>
        <end position="281"/>
    </location>
</feature>
<proteinExistence type="predicted"/>
<feature type="compositionally biased region" description="Polar residues" evidence="1">
    <location>
        <begin position="255"/>
        <end position="264"/>
    </location>
</feature>
<dbReference type="GO" id="GO:0006085">
    <property type="term" value="P:acetyl-CoA biosynthetic process"/>
    <property type="evidence" value="ECO:0007669"/>
    <property type="project" value="TreeGrafter"/>
</dbReference>